<gene>
    <name evidence="2" type="ORF">H6H00_29290</name>
</gene>
<evidence type="ECO:0000313" key="2">
    <source>
        <dbReference type="EMBL" id="QNG55940.1"/>
    </source>
</evidence>
<dbReference type="InterPro" id="IPR044855">
    <property type="entry name" value="CoA-Trfase_III_dom3_sf"/>
</dbReference>
<dbReference type="SUPFAM" id="SSF89796">
    <property type="entry name" value="CoA-transferase family III (CaiB/BaiF)"/>
    <property type="match status" value="1"/>
</dbReference>
<dbReference type="PANTHER" id="PTHR48207">
    <property type="entry name" value="SUCCINATE--HYDROXYMETHYLGLUTARATE COA-TRANSFERASE"/>
    <property type="match status" value="1"/>
</dbReference>
<dbReference type="Pfam" id="PF02515">
    <property type="entry name" value="CoA_transf_3"/>
    <property type="match status" value="1"/>
</dbReference>
<dbReference type="EMBL" id="CP060131">
    <property type="protein sequence ID" value="QNG55940.1"/>
    <property type="molecule type" value="Genomic_DNA"/>
</dbReference>
<proteinExistence type="predicted"/>
<dbReference type="InterPro" id="IPR023606">
    <property type="entry name" value="CoA-Trfase_III_dom_1_sf"/>
</dbReference>
<protein>
    <submittedName>
        <fullName evidence="2">CoA transferase</fullName>
    </submittedName>
</protein>
<dbReference type="InterPro" id="IPR003673">
    <property type="entry name" value="CoA-Trfase_fam_III"/>
</dbReference>
<organism evidence="2 3">
    <name type="scientific">Pseudonocardia petroleophila</name>
    <dbReference type="NCBI Taxonomy" id="37331"/>
    <lineage>
        <taxon>Bacteria</taxon>
        <taxon>Bacillati</taxon>
        <taxon>Actinomycetota</taxon>
        <taxon>Actinomycetes</taxon>
        <taxon>Pseudonocardiales</taxon>
        <taxon>Pseudonocardiaceae</taxon>
        <taxon>Pseudonocardia</taxon>
    </lineage>
</organism>
<dbReference type="Proteomes" id="UP000515728">
    <property type="component" value="Chromosome"/>
</dbReference>
<reference evidence="2 3" key="1">
    <citation type="submission" date="2020-08" db="EMBL/GenBank/DDBJ databases">
        <authorList>
            <person name="Mo P."/>
        </authorList>
    </citation>
    <scope>NUCLEOTIDE SEQUENCE [LARGE SCALE GENOMIC DNA]</scope>
    <source>
        <strain evidence="2 3">CGMCC 4.1532</strain>
    </source>
</reference>
<sequence>MTPVLTAPDGTTRRTVGSPFRFRAPDGTTFRPDPGAVHDAGADTAEVLAGLDARDRRPATPQPPLTGVRVVDLTRMFAGPCATEVLADLGADVVKVEEPRIGDPTRRNLPMWGSDDDGESAYFMSLNRAKRSVALDLRSEEGRAVLLELIDGADVLVENFRPGVMARLGLDHETLAARRPGLVFCSLSGFGATGPLRDKISFDLVNQAMAGMIELTGDVGERPVRIGVPIGDMAGGLHLAVAVLAGLAGRARAGKGCWVDLALHDVLIGLLSDVAQRHLLGEEGTTRAGSRGRDTAPHGRYRARDGWLVLSAVRDEHWAGLAEVLGVPPDDRFTDARRRKEHEAALDAVLAPRFATGDVAQWVRDLTAAGVPAAPVRSLADALGSPLVTGRGLVYEFDHPAVGRVRNLASPLLVDGRRPGTGAASPVLGADTDDVLAELGHDGPDRARLAAEGVVRCS</sequence>
<dbReference type="GO" id="GO:0008410">
    <property type="term" value="F:CoA-transferase activity"/>
    <property type="evidence" value="ECO:0007669"/>
    <property type="project" value="TreeGrafter"/>
</dbReference>
<dbReference type="InterPro" id="IPR050483">
    <property type="entry name" value="CoA-transferase_III_domain"/>
</dbReference>
<keyword evidence="3" id="KW-1185">Reference proteome</keyword>
<evidence type="ECO:0000256" key="1">
    <source>
        <dbReference type="ARBA" id="ARBA00022679"/>
    </source>
</evidence>
<dbReference type="AlphaFoldDB" id="A0A7G7MT29"/>
<name>A0A7G7MT29_9PSEU</name>
<evidence type="ECO:0000313" key="3">
    <source>
        <dbReference type="Proteomes" id="UP000515728"/>
    </source>
</evidence>
<dbReference type="KEGG" id="ppel:H6H00_29290"/>
<dbReference type="Gene3D" id="3.40.50.10540">
    <property type="entry name" value="Crotonobetainyl-coa:carnitine coa-transferase, domain 1"/>
    <property type="match status" value="1"/>
</dbReference>
<keyword evidence="1 2" id="KW-0808">Transferase</keyword>
<dbReference type="PANTHER" id="PTHR48207:SF4">
    <property type="entry name" value="BLL6097 PROTEIN"/>
    <property type="match status" value="1"/>
</dbReference>
<accession>A0A7G7MT29</accession>
<dbReference type="Gene3D" id="3.30.1540.10">
    <property type="entry name" value="formyl-coa transferase, domain 3"/>
    <property type="match status" value="1"/>
</dbReference>